<dbReference type="Gene3D" id="3.30.450.20">
    <property type="entry name" value="PAS domain"/>
    <property type="match status" value="1"/>
</dbReference>
<dbReference type="SMART" id="SM00387">
    <property type="entry name" value="HATPase_c"/>
    <property type="match status" value="1"/>
</dbReference>
<evidence type="ECO:0000256" key="5">
    <source>
        <dbReference type="SAM" id="Coils"/>
    </source>
</evidence>
<feature type="domain" description="Response regulatory" evidence="7">
    <location>
        <begin position="2"/>
        <end position="119"/>
    </location>
</feature>
<evidence type="ECO:0000256" key="4">
    <source>
        <dbReference type="PROSITE-ProRule" id="PRU00169"/>
    </source>
</evidence>
<dbReference type="InterPro" id="IPR001789">
    <property type="entry name" value="Sig_transdc_resp-reg_receiver"/>
</dbReference>
<dbReference type="InterPro" id="IPR003661">
    <property type="entry name" value="HisK_dim/P_dom"/>
</dbReference>
<evidence type="ECO:0000256" key="2">
    <source>
        <dbReference type="ARBA" id="ARBA00012438"/>
    </source>
</evidence>
<protein>
    <recommendedName>
        <fullName evidence="2">histidine kinase</fullName>
        <ecNumber evidence="2">2.7.13.3</ecNumber>
    </recommendedName>
</protein>
<gene>
    <name evidence="9" type="ORF">JFN91_17690</name>
</gene>
<dbReference type="Pfam" id="PF00072">
    <property type="entry name" value="Response_reg"/>
    <property type="match status" value="2"/>
</dbReference>
<dbReference type="CDD" id="cd00082">
    <property type="entry name" value="HisKA"/>
    <property type="match status" value="1"/>
</dbReference>
<evidence type="ECO:0000259" key="6">
    <source>
        <dbReference type="PROSITE" id="PS50109"/>
    </source>
</evidence>
<evidence type="ECO:0000259" key="7">
    <source>
        <dbReference type="PROSITE" id="PS50110"/>
    </source>
</evidence>
<dbReference type="Pfam" id="PF00512">
    <property type="entry name" value="HisKA"/>
    <property type="match status" value="1"/>
</dbReference>
<dbReference type="SMART" id="SM00448">
    <property type="entry name" value="REC"/>
    <property type="match status" value="2"/>
</dbReference>
<dbReference type="RefSeq" id="WP_199390488.1">
    <property type="nucleotide sequence ID" value="NZ_JAEMHL010000011.1"/>
</dbReference>
<evidence type="ECO:0000313" key="10">
    <source>
        <dbReference type="Proteomes" id="UP000614714"/>
    </source>
</evidence>
<feature type="modified residue" description="4-aspartylphosphate" evidence="4">
    <location>
        <position position="51"/>
    </location>
</feature>
<dbReference type="InterPro" id="IPR000014">
    <property type="entry name" value="PAS"/>
</dbReference>
<dbReference type="SMART" id="SM00388">
    <property type="entry name" value="HisKA"/>
    <property type="match status" value="1"/>
</dbReference>
<dbReference type="SUPFAM" id="SSF55874">
    <property type="entry name" value="ATPase domain of HSP90 chaperone/DNA topoisomerase II/histidine kinase"/>
    <property type="match status" value="1"/>
</dbReference>
<dbReference type="InterPro" id="IPR035965">
    <property type="entry name" value="PAS-like_dom_sf"/>
</dbReference>
<dbReference type="SUPFAM" id="SSF47384">
    <property type="entry name" value="Homodimeric domain of signal transducing histidine kinase"/>
    <property type="match status" value="1"/>
</dbReference>
<dbReference type="Gene3D" id="3.40.50.2300">
    <property type="match status" value="2"/>
</dbReference>
<dbReference type="Gene3D" id="3.30.565.10">
    <property type="entry name" value="Histidine kinase-like ATPase, C-terminal domain"/>
    <property type="match status" value="1"/>
</dbReference>
<dbReference type="EC" id="2.7.13.3" evidence="2"/>
<comment type="caution">
    <text evidence="9">The sequence shown here is derived from an EMBL/GenBank/DDBJ whole genome shotgun (WGS) entry which is preliminary data.</text>
</comment>
<feature type="domain" description="Histidine kinase" evidence="6">
    <location>
        <begin position="330"/>
        <end position="552"/>
    </location>
</feature>
<dbReference type="PROSITE" id="PS50109">
    <property type="entry name" value="HIS_KIN"/>
    <property type="match status" value="1"/>
</dbReference>
<accession>A0ABS0YI87</accession>
<dbReference type="InterPro" id="IPR036890">
    <property type="entry name" value="HATPase_C_sf"/>
</dbReference>
<evidence type="ECO:0000256" key="1">
    <source>
        <dbReference type="ARBA" id="ARBA00000085"/>
    </source>
</evidence>
<dbReference type="PANTHER" id="PTHR43547">
    <property type="entry name" value="TWO-COMPONENT HISTIDINE KINASE"/>
    <property type="match status" value="1"/>
</dbReference>
<evidence type="ECO:0000259" key="8">
    <source>
        <dbReference type="PROSITE" id="PS50112"/>
    </source>
</evidence>
<proteinExistence type="predicted"/>
<dbReference type="Proteomes" id="UP000614714">
    <property type="component" value="Unassembled WGS sequence"/>
</dbReference>
<feature type="coiled-coil region" evidence="5">
    <location>
        <begin position="141"/>
        <end position="178"/>
    </location>
</feature>
<dbReference type="InterPro" id="IPR005467">
    <property type="entry name" value="His_kinase_dom"/>
</dbReference>
<keyword evidence="5" id="KW-0175">Coiled coil</keyword>
<feature type="domain" description="PAS" evidence="8">
    <location>
        <begin position="175"/>
        <end position="219"/>
    </location>
</feature>
<dbReference type="CDD" id="cd00156">
    <property type="entry name" value="REC"/>
    <property type="match status" value="1"/>
</dbReference>
<name>A0ABS0YI87_9BACT</name>
<feature type="domain" description="Response regulatory" evidence="7">
    <location>
        <begin position="573"/>
        <end position="689"/>
    </location>
</feature>
<dbReference type="PROSITE" id="PS50112">
    <property type="entry name" value="PAS"/>
    <property type="match status" value="1"/>
</dbReference>
<evidence type="ECO:0000256" key="3">
    <source>
        <dbReference type="ARBA" id="ARBA00022553"/>
    </source>
</evidence>
<evidence type="ECO:0000313" key="9">
    <source>
        <dbReference type="EMBL" id="MBJ6752051.1"/>
    </source>
</evidence>
<dbReference type="PROSITE" id="PS50110">
    <property type="entry name" value="RESPONSE_REGULATORY"/>
    <property type="match status" value="2"/>
</dbReference>
<dbReference type="Pfam" id="PF02518">
    <property type="entry name" value="HATPase_c"/>
    <property type="match status" value="1"/>
</dbReference>
<keyword evidence="10" id="KW-1185">Reference proteome</keyword>
<reference evidence="9 10" key="1">
    <citation type="submission" date="2020-12" db="EMBL/GenBank/DDBJ databases">
        <title>Geomonas sp. Red421, isolated from paddy soil.</title>
        <authorList>
            <person name="Xu Z."/>
            <person name="Zhang Z."/>
            <person name="Masuda Y."/>
            <person name="Itoh H."/>
            <person name="Senoo K."/>
        </authorList>
    </citation>
    <scope>NUCLEOTIDE SEQUENCE [LARGE SCALE GENOMIC DNA]</scope>
    <source>
        <strain evidence="9 10">Red421</strain>
    </source>
</reference>
<sequence length="691" mass="75316">MNVLIVEDNLNDLKLLRYTMEHHGCGVTEAHDGEEALALAASSRPDIIISDALMPTMDGFQLLRRVKSDPKLAQIPFLFYSAVYTGEAEEQLARSLGAAAFIAKPVEPERLWELVVQVTGPQEPAQAGPPVISEEGERLLLEYSRIVATKLEEKVRELEQALERQHRTEEMLRQREEELATIFDNAPFLMLLIDATGSVRMVNHLTRSFSGAAPGEIEGHRTGEVLRCLNALNSEGGCGFGMACPDCTIRKTIQRTFDTGASCHQVETTLTVTRQGEKQQVTFLISTTLLTQGGAPMVLLSLQDISDYKRIEAQLLHAQKMESIGTFAGGIAHDFNNILTAIVGYGEITLKNLPPDSTLRQNIGHMLTAAQRAAALSKDLLLFSRKQISEKIAADLNDIVLGVQKFLLRVIGEDIVCSFDLARSKLPILADPHQVEQVLMNLATNARDAMPNGGALTFRTARETPGQALILEHGLSKGEYAVLSVEDSGSGMSEETRLKIFDPFFTTKEIGKGTGLGLAVVYGIIKHHNGCIAVESAPGAGTTFRVYLPLNNAALGVQESKLPAGDAEGGDETILVAEDDETVREMVAGILTAVGYSVITARDGEEAVRKYRENRERVRLLLLDVIMPAINGIDAYEEIAAVNPAINAIFATGYANEDVQQRIRLSATVAQIPKPFQPSQLLAQIRLMLDS</sequence>
<comment type="catalytic activity">
    <reaction evidence="1">
        <text>ATP + protein L-histidine = ADP + protein N-phospho-L-histidine.</text>
        <dbReference type="EC" id="2.7.13.3"/>
    </reaction>
</comment>
<organism evidence="9 10">
    <name type="scientific">Geomonas anaerohicana</name>
    <dbReference type="NCBI Taxonomy" id="2798583"/>
    <lineage>
        <taxon>Bacteria</taxon>
        <taxon>Pseudomonadati</taxon>
        <taxon>Thermodesulfobacteriota</taxon>
        <taxon>Desulfuromonadia</taxon>
        <taxon>Geobacterales</taxon>
        <taxon>Geobacteraceae</taxon>
        <taxon>Geomonas</taxon>
    </lineage>
</organism>
<dbReference type="InterPro" id="IPR003594">
    <property type="entry name" value="HATPase_dom"/>
</dbReference>
<dbReference type="InterPro" id="IPR036097">
    <property type="entry name" value="HisK_dim/P_sf"/>
</dbReference>
<dbReference type="Gene3D" id="1.10.287.130">
    <property type="match status" value="1"/>
</dbReference>
<dbReference type="PRINTS" id="PR00344">
    <property type="entry name" value="BCTRLSENSOR"/>
</dbReference>
<dbReference type="SUPFAM" id="SSF55785">
    <property type="entry name" value="PYP-like sensor domain (PAS domain)"/>
    <property type="match status" value="1"/>
</dbReference>
<feature type="modified residue" description="4-aspartylphosphate" evidence="4">
    <location>
        <position position="624"/>
    </location>
</feature>
<keyword evidence="3 4" id="KW-0597">Phosphoprotein</keyword>
<dbReference type="InterPro" id="IPR004358">
    <property type="entry name" value="Sig_transdc_His_kin-like_C"/>
</dbReference>
<dbReference type="SUPFAM" id="SSF52172">
    <property type="entry name" value="CheY-like"/>
    <property type="match status" value="2"/>
</dbReference>
<dbReference type="PANTHER" id="PTHR43547:SF2">
    <property type="entry name" value="HYBRID SIGNAL TRANSDUCTION HISTIDINE KINASE C"/>
    <property type="match status" value="1"/>
</dbReference>
<dbReference type="EMBL" id="JAEMHL010000011">
    <property type="protein sequence ID" value="MBJ6752051.1"/>
    <property type="molecule type" value="Genomic_DNA"/>
</dbReference>
<dbReference type="InterPro" id="IPR011006">
    <property type="entry name" value="CheY-like_superfamily"/>
</dbReference>